<protein>
    <recommendedName>
        <fullName evidence="2">Right handed beta helix domain-containing protein</fullName>
    </recommendedName>
</protein>
<dbReference type="EMBL" id="LAZR01050579">
    <property type="protein sequence ID" value="KKK87046.1"/>
    <property type="molecule type" value="Genomic_DNA"/>
</dbReference>
<reference evidence="1" key="1">
    <citation type="journal article" date="2015" name="Nature">
        <title>Complex archaea that bridge the gap between prokaryotes and eukaryotes.</title>
        <authorList>
            <person name="Spang A."/>
            <person name="Saw J.H."/>
            <person name="Jorgensen S.L."/>
            <person name="Zaremba-Niedzwiedzka K."/>
            <person name="Martijn J."/>
            <person name="Lind A.E."/>
            <person name="van Eijk R."/>
            <person name="Schleper C."/>
            <person name="Guy L."/>
            <person name="Ettema T.J."/>
        </authorList>
    </citation>
    <scope>NUCLEOTIDE SEQUENCE</scope>
</reference>
<comment type="caution">
    <text evidence="1">The sequence shown here is derived from an EMBL/GenBank/DDBJ whole genome shotgun (WGS) entry which is preliminary data.</text>
</comment>
<gene>
    <name evidence="1" type="ORF">LCGC14_2757150</name>
</gene>
<organism evidence="1">
    <name type="scientific">marine sediment metagenome</name>
    <dbReference type="NCBI Taxonomy" id="412755"/>
    <lineage>
        <taxon>unclassified sequences</taxon>
        <taxon>metagenomes</taxon>
        <taxon>ecological metagenomes</taxon>
    </lineage>
</organism>
<evidence type="ECO:0008006" key="2">
    <source>
        <dbReference type="Google" id="ProtNLM"/>
    </source>
</evidence>
<sequence length="395" mass="42473">VSAAEGLRMSIATEERLLKLIERQEDMLGIAGLGRANTATLHVSPYGDGSDGLSWRTAYQTPPDAFDACSADVNDLTLVLVAPGTYDFNLTGQPTWTQNIVVQGSHRDFVIFTNTHASASCVLRLEGLSAVQDITVTHIAADNGLLLWADGARANRLRFISSALTGAGVSLWLNGDEGKATDIDIEGNAAWTIGINILGARTHYEHIHIDDCGTGIWIHNAGADSNLFEDVFIHGCALGIDIDSGNEQHFKDILFLGNTRDVDDEVGDSHWVGIHGRFDVEILPDNFTGVTVNTGAANTYGADTELLSAASRDNPFRIVAVHVEPSTSEWYKLRLSDDGGTSFFDEIQFDGTKREGAAAPSGTEHIFNAGTRISGSVKDVSGGDNVKVWIEIQEC</sequence>
<dbReference type="AlphaFoldDB" id="A0A0F9BRQ2"/>
<dbReference type="Gene3D" id="2.160.20.10">
    <property type="entry name" value="Single-stranded right-handed beta-helix, Pectin lyase-like"/>
    <property type="match status" value="1"/>
</dbReference>
<name>A0A0F9BRQ2_9ZZZZ</name>
<evidence type="ECO:0000313" key="1">
    <source>
        <dbReference type="EMBL" id="KKK87046.1"/>
    </source>
</evidence>
<accession>A0A0F9BRQ2</accession>
<feature type="non-terminal residue" evidence="1">
    <location>
        <position position="1"/>
    </location>
</feature>
<proteinExistence type="predicted"/>
<dbReference type="InterPro" id="IPR012334">
    <property type="entry name" value="Pectin_lyas_fold"/>
</dbReference>
<dbReference type="SUPFAM" id="SSF51126">
    <property type="entry name" value="Pectin lyase-like"/>
    <property type="match status" value="1"/>
</dbReference>
<dbReference type="InterPro" id="IPR011050">
    <property type="entry name" value="Pectin_lyase_fold/virulence"/>
</dbReference>